<dbReference type="InterPro" id="IPR000073">
    <property type="entry name" value="AB_hydrolase_1"/>
</dbReference>
<dbReference type="InterPro" id="IPR050228">
    <property type="entry name" value="Carboxylesterase_BioH"/>
</dbReference>
<evidence type="ECO:0000259" key="1">
    <source>
        <dbReference type="Pfam" id="PF12697"/>
    </source>
</evidence>
<dbReference type="PANTHER" id="PTHR43194">
    <property type="entry name" value="HYDROLASE ALPHA/BETA FOLD FAMILY"/>
    <property type="match status" value="1"/>
</dbReference>
<reference evidence="2 3" key="1">
    <citation type="journal article" date="2016" name="Genome Biol. Evol.">
        <title>Divergent and convergent evolution of fungal pathogenicity.</title>
        <authorList>
            <person name="Shang Y."/>
            <person name="Xiao G."/>
            <person name="Zheng P."/>
            <person name="Cen K."/>
            <person name="Zhan S."/>
            <person name="Wang C."/>
        </authorList>
    </citation>
    <scope>NUCLEOTIDE SEQUENCE [LARGE SCALE GENOMIC DNA]</scope>
    <source>
        <strain evidence="2 3">RCEF 1005</strain>
    </source>
</reference>
<dbReference type="EMBL" id="AZHF01000006">
    <property type="protein sequence ID" value="OAA74516.1"/>
    <property type="molecule type" value="Genomic_DNA"/>
</dbReference>
<dbReference type="PANTHER" id="PTHR43194:SF4">
    <property type="entry name" value="AB HYDROLASE-1 DOMAIN-CONTAINING PROTEIN"/>
    <property type="match status" value="1"/>
</dbReference>
<dbReference type="OrthoDB" id="9978720at2759"/>
<dbReference type="AlphaFoldDB" id="A0A168F136"/>
<sequence length="385" mass="42570">MHPALGLIPALVSPAGASDTTPHQSVFAVNDGAEVPAIRSYFYAGGEYQMQGNDTENHVLVNQMYVEKLVPAHGVSQELPIILFHGRGQTGSNFLNTPDGRRGWASDFVAAGYEVYIVDEPFRARSPWETGYGSRALVSYSAEHLQQYFTATSKYNLWPEAALHTQWPGAGVMGDAVFDQFYAACIQFMPNSSFEQAAAQAAGVALLDRIARPAVIVGHSQGGPLPLLLADQRPELAAALILLEPAGPPFREVVFSNETKRDWGVSEIAMTYDPPVTDPAKELVKAVRTYDNPLRRECIVQADSPPPRRLKNVSGKNVLVVTAESSYHHMYDHCTVDFLRQAGCQKLEHVYLEDIGITGNGHMMFMEKNSHEIQKFLQKWIERVQ</sequence>
<keyword evidence="3" id="KW-1185">Reference proteome</keyword>
<evidence type="ECO:0000313" key="3">
    <source>
        <dbReference type="Proteomes" id="UP000076881"/>
    </source>
</evidence>
<dbReference type="SUPFAM" id="SSF53474">
    <property type="entry name" value="alpha/beta-Hydrolases"/>
    <property type="match status" value="1"/>
</dbReference>
<dbReference type="Gene3D" id="3.40.50.1820">
    <property type="entry name" value="alpha/beta hydrolase"/>
    <property type="match status" value="1"/>
</dbReference>
<dbReference type="InterPro" id="IPR029058">
    <property type="entry name" value="AB_hydrolase_fold"/>
</dbReference>
<protein>
    <recommendedName>
        <fullName evidence="1">AB hydrolase-1 domain-containing protein</fullName>
    </recommendedName>
</protein>
<proteinExistence type="predicted"/>
<dbReference type="Proteomes" id="UP000076881">
    <property type="component" value="Unassembled WGS sequence"/>
</dbReference>
<accession>A0A168F136</accession>
<feature type="domain" description="AB hydrolase-1" evidence="1">
    <location>
        <begin position="81"/>
        <end position="368"/>
    </location>
</feature>
<dbReference type="CDD" id="cd12809">
    <property type="entry name" value="Esterase_713_like-2"/>
    <property type="match status" value="1"/>
</dbReference>
<dbReference type="STRING" id="1081108.A0A168F136"/>
<gene>
    <name evidence="2" type="ORF">LEL_08097</name>
</gene>
<dbReference type="Pfam" id="PF12697">
    <property type="entry name" value="Abhydrolase_6"/>
    <property type="match status" value="1"/>
</dbReference>
<organism evidence="2 3">
    <name type="scientific">Akanthomyces lecanii RCEF 1005</name>
    <dbReference type="NCBI Taxonomy" id="1081108"/>
    <lineage>
        <taxon>Eukaryota</taxon>
        <taxon>Fungi</taxon>
        <taxon>Dikarya</taxon>
        <taxon>Ascomycota</taxon>
        <taxon>Pezizomycotina</taxon>
        <taxon>Sordariomycetes</taxon>
        <taxon>Hypocreomycetidae</taxon>
        <taxon>Hypocreales</taxon>
        <taxon>Cordycipitaceae</taxon>
        <taxon>Akanthomyces</taxon>
        <taxon>Cordyceps confragosa</taxon>
    </lineage>
</organism>
<comment type="caution">
    <text evidence="2">The sequence shown here is derived from an EMBL/GenBank/DDBJ whole genome shotgun (WGS) entry which is preliminary data.</text>
</comment>
<evidence type="ECO:0000313" key="2">
    <source>
        <dbReference type="EMBL" id="OAA74516.1"/>
    </source>
</evidence>
<name>A0A168F136_CORDF</name>